<keyword evidence="9" id="KW-1185">Reference proteome</keyword>
<keyword evidence="7" id="KW-0862">Zinc</keyword>
<dbReference type="GO" id="GO:0004222">
    <property type="term" value="F:metalloendopeptidase activity"/>
    <property type="evidence" value="ECO:0007669"/>
    <property type="project" value="InterPro"/>
</dbReference>
<evidence type="ECO:0000313" key="9">
    <source>
        <dbReference type="Proteomes" id="UP000366872"/>
    </source>
</evidence>
<dbReference type="Pfam" id="PF02130">
    <property type="entry name" value="YbeY"/>
    <property type="match status" value="1"/>
</dbReference>
<accession>A0A6C2U9P6</accession>
<evidence type="ECO:0000256" key="3">
    <source>
        <dbReference type="ARBA" id="ARBA00022722"/>
    </source>
</evidence>
<dbReference type="EMBL" id="CAAHFG010000003">
    <property type="protein sequence ID" value="VGO16583.1"/>
    <property type="molecule type" value="Genomic_DNA"/>
</dbReference>
<dbReference type="AlphaFoldDB" id="A0A6C2U9P6"/>
<evidence type="ECO:0000256" key="6">
    <source>
        <dbReference type="ARBA" id="ARBA00022801"/>
    </source>
</evidence>
<dbReference type="GO" id="GO:0006364">
    <property type="term" value="P:rRNA processing"/>
    <property type="evidence" value="ECO:0007669"/>
    <property type="project" value="InterPro"/>
</dbReference>
<keyword evidence="3" id="KW-0540">Nuclease</keyword>
<dbReference type="Gene3D" id="3.40.390.30">
    <property type="entry name" value="Metalloproteases ('zincins'), catalytic domain"/>
    <property type="match status" value="1"/>
</dbReference>
<organism evidence="8 9">
    <name type="scientific">Pontiella desulfatans</name>
    <dbReference type="NCBI Taxonomy" id="2750659"/>
    <lineage>
        <taxon>Bacteria</taxon>
        <taxon>Pseudomonadati</taxon>
        <taxon>Kiritimatiellota</taxon>
        <taxon>Kiritimatiellia</taxon>
        <taxon>Kiritimatiellales</taxon>
        <taxon>Pontiellaceae</taxon>
        <taxon>Pontiella</taxon>
    </lineage>
</organism>
<dbReference type="GO" id="GO:0046872">
    <property type="term" value="F:metal ion binding"/>
    <property type="evidence" value="ECO:0007669"/>
    <property type="project" value="UniProtKB-KW"/>
</dbReference>
<gene>
    <name evidence="8" type="primary">ybeY</name>
    <name evidence="8" type="ORF">PDESU_05174</name>
</gene>
<keyword evidence="6" id="KW-0378">Hydrolase</keyword>
<dbReference type="NCBIfam" id="TIGR00043">
    <property type="entry name" value="rRNA maturation RNase YbeY"/>
    <property type="match status" value="1"/>
</dbReference>
<evidence type="ECO:0000256" key="2">
    <source>
        <dbReference type="ARBA" id="ARBA00010875"/>
    </source>
</evidence>
<evidence type="ECO:0000256" key="1">
    <source>
        <dbReference type="ARBA" id="ARBA00001947"/>
    </source>
</evidence>
<proteinExistence type="inferred from homology"/>
<comment type="cofactor">
    <cofactor evidence="1">
        <name>Zn(2+)</name>
        <dbReference type="ChEBI" id="CHEBI:29105"/>
    </cofactor>
</comment>
<protein>
    <submittedName>
        <fullName evidence="8">Endoribonuclease YbeY</fullName>
    </submittedName>
</protein>
<comment type="similarity">
    <text evidence="2">Belongs to the endoribonuclease YbeY family.</text>
</comment>
<keyword evidence="5" id="KW-0255">Endonuclease</keyword>
<dbReference type="Proteomes" id="UP000366872">
    <property type="component" value="Unassembled WGS sequence"/>
</dbReference>
<keyword evidence="4" id="KW-0479">Metal-binding</keyword>
<dbReference type="SUPFAM" id="SSF55486">
    <property type="entry name" value="Metalloproteases ('zincins'), catalytic domain"/>
    <property type="match status" value="1"/>
</dbReference>
<evidence type="ECO:0000256" key="4">
    <source>
        <dbReference type="ARBA" id="ARBA00022723"/>
    </source>
</evidence>
<dbReference type="InterPro" id="IPR002036">
    <property type="entry name" value="YbeY"/>
</dbReference>
<dbReference type="GO" id="GO:0004519">
    <property type="term" value="F:endonuclease activity"/>
    <property type="evidence" value="ECO:0007669"/>
    <property type="project" value="UniProtKB-KW"/>
</dbReference>
<evidence type="ECO:0000256" key="7">
    <source>
        <dbReference type="ARBA" id="ARBA00022833"/>
    </source>
</evidence>
<dbReference type="InterPro" id="IPR023091">
    <property type="entry name" value="MetalPrtase_cat_dom_sf_prd"/>
</dbReference>
<reference evidence="8 9" key="1">
    <citation type="submission" date="2019-04" db="EMBL/GenBank/DDBJ databases">
        <authorList>
            <person name="Van Vliet M D."/>
        </authorList>
    </citation>
    <scope>NUCLEOTIDE SEQUENCE [LARGE SCALE GENOMIC DNA]</scope>
    <source>
        <strain evidence="8 9">F1</strain>
    </source>
</reference>
<name>A0A6C2U9P6_PONDE</name>
<sequence length="119" mass="12911">MDEAWGEVCIVLTDDAGITPANLEYFGKERPTDVISFRYDPVPGEDEGFSGDLIINVDRAVQVGPEQNGADYELALYMAHGFDHLSGAEDDTPEKKQAMLATETAWLEEAGEMATGLVA</sequence>
<evidence type="ECO:0000256" key="5">
    <source>
        <dbReference type="ARBA" id="ARBA00022759"/>
    </source>
</evidence>
<evidence type="ECO:0000313" key="8">
    <source>
        <dbReference type="EMBL" id="VGO16583.1"/>
    </source>
</evidence>